<dbReference type="Pfam" id="PF03466">
    <property type="entry name" value="LysR_substrate"/>
    <property type="match status" value="1"/>
</dbReference>
<evidence type="ECO:0000256" key="2">
    <source>
        <dbReference type="ARBA" id="ARBA00023015"/>
    </source>
</evidence>
<evidence type="ECO:0000313" key="7">
    <source>
        <dbReference type="Proteomes" id="UP001065322"/>
    </source>
</evidence>
<dbReference type="PANTHER" id="PTHR30126">
    <property type="entry name" value="HTH-TYPE TRANSCRIPTIONAL REGULATOR"/>
    <property type="match status" value="1"/>
</dbReference>
<keyword evidence="3" id="KW-0238">DNA-binding</keyword>
<evidence type="ECO:0000313" key="6">
    <source>
        <dbReference type="EMBL" id="UXD88599.1"/>
    </source>
</evidence>
<dbReference type="EMBL" id="CP054475">
    <property type="protein sequence ID" value="UXD88599.1"/>
    <property type="molecule type" value="Genomic_DNA"/>
</dbReference>
<dbReference type="Gene3D" id="1.10.10.10">
    <property type="entry name" value="Winged helix-like DNA-binding domain superfamily/Winged helix DNA-binding domain"/>
    <property type="match status" value="1"/>
</dbReference>
<name>A0ABY6AF46_9GAMM</name>
<dbReference type="RefSeq" id="WP_260997326.1">
    <property type="nucleotide sequence ID" value="NZ_CP054475.1"/>
</dbReference>
<accession>A0ABY6AF46</accession>
<keyword evidence="7" id="KW-1185">Reference proteome</keyword>
<keyword evidence="4" id="KW-0804">Transcription</keyword>
<dbReference type="PRINTS" id="PR00039">
    <property type="entry name" value="HTHLYSR"/>
</dbReference>
<evidence type="ECO:0000259" key="5">
    <source>
        <dbReference type="PROSITE" id="PS50931"/>
    </source>
</evidence>
<dbReference type="PANTHER" id="PTHR30126:SF91">
    <property type="entry name" value="LYSR FAMILY TRANSCRIPTIONAL REGULATOR"/>
    <property type="match status" value="1"/>
</dbReference>
<dbReference type="Proteomes" id="UP001065322">
    <property type="component" value="Chromosome"/>
</dbReference>
<dbReference type="Gene3D" id="3.40.190.290">
    <property type="match status" value="1"/>
</dbReference>
<dbReference type="InterPro" id="IPR000847">
    <property type="entry name" value="LysR_HTH_N"/>
</dbReference>
<organism evidence="6 7">
    <name type="scientific">Thalassolituus hydrocarboniclasticus</name>
    <dbReference type="NCBI Taxonomy" id="2742796"/>
    <lineage>
        <taxon>Bacteria</taxon>
        <taxon>Pseudomonadati</taxon>
        <taxon>Pseudomonadota</taxon>
        <taxon>Gammaproteobacteria</taxon>
        <taxon>Oceanospirillales</taxon>
        <taxon>Oceanospirillaceae</taxon>
        <taxon>Thalassolituus</taxon>
    </lineage>
</organism>
<feature type="domain" description="HTH lysR-type" evidence="5">
    <location>
        <begin position="1"/>
        <end position="60"/>
    </location>
</feature>
<dbReference type="CDD" id="cd05466">
    <property type="entry name" value="PBP2_LTTR_substrate"/>
    <property type="match status" value="1"/>
</dbReference>
<evidence type="ECO:0000256" key="1">
    <source>
        <dbReference type="ARBA" id="ARBA00009437"/>
    </source>
</evidence>
<reference evidence="7" key="1">
    <citation type="submission" date="2020-06" db="EMBL/GenBank/DDBJ databases">
        <title>Thalassolituus marinus alknpb1M-1, a hydrocarbon-degrading bacterium isolated from the deep-sea overlying water using an in-situ strategy from the South China Sea basin.</title>
        <authorList>
            <person name="Dong C."/>
            <person name="Chen Y."/>
            <person name="Shao Z."/>
        </authorList>
    </citation>
    <scope>NUCLEOTIDE SEQUENCE [LARGE SCALE GENOMIC DNA]</scope>
    <source>
        <strain evidence="7">alknpb1M-1</strain>
    </source>
</reference>
<proteinExistence type="inferred from homology"/>
<keyword evidence="2" id="KW-0805">Transcription regulation</keyword>
<dbReference type="InterPro" id="IPR005119">
    <property type="entry name" value="LysR_subst-bd"/>
</dbReference>
<dbReference type="Pfam" id="PF00126">
    <property type="entry name" value="HTH_1"/>
    <property type="match status" value="1"/>
</dbReference>
<dbReference type="SUPFAM" id="SSF53850">
    <property type="entry name" value="Periplasmic binding protein-like II"/>
    <property type="match status" value="1"/>
</dbReference>
<gene>
    <name evidence="6" type="ORF">HUF19_14675</name>
</gene>
<protein>
    <submittedName>
        <fullName evidence="6">LysR family transcriptional regulator</fullName>
    </submittedName>
</protein>
<evidence type="ECO:0000256" key="4">
    <source>
        <dbReference type="ARBA" id="ARBA00023163"/>
    </source>
</evidence>
<evidence type="ECO:0000256" key="3">
    <source>
        <dbReference type="ARBA" id="ARBA00023125"/>
    </source>
</evidence>
<dbReference type="InterPro" id="IPR036390">
    <property type="entry name" value="WH_DNA-bd_sf"/>
</dbReference>
<comment type="similarity">
    <text evidence="1">Belongs to the LysR transcriptional regulatory family.</text>
</comment>
<sequence>MRYSPESLKAFVEAAASGSFSAAARRLGKSQSTISIAIANLETDIGCPLFDRSGRQPQLNEAGRQVLAQVEAILAASEQLDALAQRLAANIEPLLSLVMTDIYSVVFHGEVMASFAERFPHTELRCGPAEGADVIDMIQKGQVHIGILAAQSQYPADVATARLPDNAQFSLYVHRDHPLARLRNPRRQDLENERQLLIRTYAPGQQHNKGQAWSAPDYLTLLEFAERGFGWAELPRTVVKRFGQNLVELPMSGYPRSVEIDVAWSRRTALGPAGQWLQEQLQVRREAELKTKVIKNKSGKSE</sequence>
<dbReference type="PROSITE" id="PS50931">
    <property type="entry name" value="HTH_LYSR"/>
    <property type="match status" value="1"/>
</dbReference>
<dbReference type="SUPFAM" id="SSF46785">
    <property type="entry name" value="Winged helix' DNA-binding domain"/>
    <property type="match status" value="1"/>
</dbReference>
<dbReference type="InterPro" id="IPR036388">
    <property type="entry name" value="WH-like_DNA-bd_sf"/>
</dbReference>